<feature type="transmembrane region" description="Helical" evidence="1">
    <location>
        <begin position="58"/>
        <end position="80"/>
    </location>
</feature>
<dbReference type="AlphaFoldDB" id="A0A349GHR3"/>
<proteinExistence type="predicted"/>
<comment type="caution">
    <text evidence="2">The sequence shown here is derived from an EMBL/GenBank/DDBJ whole genome shotgun (WGS) entry which is preliminary data.</text>
</comment>
<keyword evidence="1" id="KW-0472">Membrane</keyword>
<protein>
    <submittedName>
        <fullName evidence="2">DUF998 domain-containing protein</fullName>
    </submittedName>
</protein>
<evidence type="ECO:0000313" key="3">
    <source>
        <dbReference type="Proteomes" id="UP000263489"/>
    </source>
</evidence>
<sequence>MKARMTREHRFSWPVRRLALLGLAGVAVFGAAIIALHLTGSGVDWTSDYVSDLANQPFGWLFMVGAFVHGWGNLALTLALRGALRPGPLRTWSVLLFGLAAVGILLAALFPIEAPGQAPNLPGQIHRGAASLAFALELAALFVFSAAFRRQLDWRRQRAASLVLSVIAATAVTAFVIAIQLDIAPGLAERVALAVFLVWEVWACLQVIRPQQKPEPDLKHSYP</sequence>
<dbReference type="Proteomes" id="UP000263489">
    <property type="component" value="Unassembled WGS sequence"/>
</dbReference>
<reference evidence="2 3" key="1">
    <citation type="journal article" date="2018" name="Nat. Biotechnol.">
        <title>A standardized bacterial taxonomy based on genome phylogeny substantially revises the tree of life.</title>
        <authorList>
            <person name="Parks D.H."/>
            <person name="Chuvochina M."/>
            <person name="Waite D.W."/>
            <person name="Rinke C."/>
            <person name="Skarshewski A."/>
            <person name="Chaumeil P.A."/>
            <person name="Hugenholtz P."/>
        </authorList>
    </citation>
    <scope>NUCLEOTIDE SEQUENCE [LARGE SCALE GENOMIC DNA]</scope>
    <source>
        <strain evidence="2">UBA9380</strain>
    </source>
</reference>
<feature type="transmembrane region" description="Helical" evidence="1">
    <location>
        <begin position="20"/>
        <end position="38"/>
    </location>
</feature>
<evidence type="ECO:0000256" key="1">
    <source>
        <dbReference type="SAM" id="Phobius"/>
    </source>
</evidence>
<dbReference type="InterPro" id="IPR009339">
    <property type="entry name" value="DUF998"/>
</dbReference>
<accession>A0A349GHR3</accession>
<gene>
    <name evidence="2" type="ORF">DC045_22295</name>
</gene>
<feature type="transmembrane region" description="Helical" evidence="1">
    <location>
        <begin position="160"/>
        <end position="179"/>
    </location>
</feature>
<keyword evidence="1" id="KW-1133">Transmembrane helix</keyword>
<organism evidence="2 3">
    <name type="scientific">Marinobacter adhaerens</name>
    <dbReference type="NCBI Taxonomy" id="1033846"/>
    <lineage>
        <taxon>Bacteria</taxon>
        <taxon>Pseudomonadati</taxon>
        <taxon>Pseudomonadota</taxon>
        <taxon>Gammaproteobacteria</taxon>
        <taxon>Pseudomonadales</taxon>
        <taxon>Marinobacteraceae</taxon>
        <taxon>Marinobacter</taxon>
    </lineage>
</organism>
<feature type="transmembrane region" description="Helical" evidence="1">
    <location>
        <begin position="130"/>
        <end position="148"/>
    </location>
</feature>
<name>A0A349GHR3_9GAMM</name>
<dbReference type="Pfam" id="PF06197">
    <property type="entry name" value="DUF998"/>
    <property type="match status" value="1"/>
</dbReference>
<feature type="transmembrane region" description="Helical" evidence="1">
    <location>
        <begin position="92"/>
        <end position="110"/>
    </location>
</feature>
<dbReference type="EMBL" id="DNNA01000337">
    <property type="protein sequence ID" value="HBC36984.1"/>
    <property type="molecule type" value="Genomic_DNA"/>
</dbReference>
<evidence type="ECO:0000313" key="2">
    <source>
        <dbReference type="EMBL" id="HBC36984.1"/>
    </source>
</evidence>
<keyword evidence="1" id="KW-0812">Transmembrane</keyword>